<evidence type="ECO:0000313" key="1">
    <source>
        <dbReference type="Proteomes" id="UP000095286"/>
    </source>
</evidence>
<dbReference type="Proteomes" id="UP000095286">
    <property type="component" value="Unplaced"/>
</dbReference>
<reference evidence="2" key="1">
    <citation type="submission" date="2016-11" db="UniProtKB">
        <authorList>
            <consortium name="WormBaseParasite"/>
        </authorList>
    </citation>
    <scope>IDENTIFICATION</scope>
    <source>
        <strain evidence="2">KR3021</strain>
    </source>
</reference>
<sequence length="164" mass="18602">MSKLFNGTMKIRLHEAVDIRPTEWSKRFTNNNGGGGDVLLDSYVNVDCDEYHVGQTSTKAKTIHPVWNEDFQTEVHNGKLIGFTLFHDCALPPDDFVANSRLYFCDLNLSTPVHDVWMDLEPHGRLHVQIELKGELVAQGKYLCKNRIFLKFASKHNGIGLSIC</sequence>
<accession>A0AC35UCH5</accession>
<evidence type="ECO:0000313" key="2">
    <source>
        <dbReference type="WBParaSite" id="RSKR_0000936400.1"/>
    </source>
</evidence>
<dbReference type="WBParaSite" id="RSKR_0000936400.1">
    <property type="protein sequence ID" value="RSKR_0000936400.1"/>
    <property type="gene ID" value="RSKR_0000936400"/>
</dbReference>
<organism evidence="1 2">
    <name type="scientific">Rhabditophanes sp. KR3021</name>
    <dbReference type="NCBI Taxonomy" id="114890"/>
    <lineage>
        <taxon>Eukaryota</taxon>
        <taxon>Metazoa</taxon>
        <taxon>Ecdysozoa</taxon>
        <taxon>Nematoda</taxon>
        <taxon>Chromadorea</taxon>
        <taxon>Rhabditida</taxon>
        <taxon>Tylenchina</taxon>
        <taxon>Panagrolaimomorpha</taxon>
        <taxon>Strongyloidoidea</taxon>
        <taxon>Alloionematidae</taxon>
        <taxon>Rhabditophanes</taxon>
    </lineage>
</organism>
<protein>
    <submittedName>
        <fullName evidence="2">C2 domain-containing protein</fullName>
    </submittedName>
</protein>
<proteinExistence type="predicted"/>
<name>A0AC35UCH5_9BILA</name>